<evidence type="ECO:0000313" key="1">
    <source>
        <dbReference type="EMBL" id="CAD5210688.1"/>
    </source>
</evidence>
<dbReference type="EMBL" id="CAJFCW020000002">
    <property type="protein sequence ID" value="CAG9091861.1"/>
    <property type="molecule type" value="Genomic_DNA"/>
</dbReference>
<dbReference type="EMBL" id="CAJFDH010000002">
    <property type="protein sequence ID" value="CAD5210688.1"/>
    <property type="molecule type" value="Genomic_DNA"/>
</dbReference>
<comment type="caution">
    <text evidence="1">The sequence shown here is derived from an EMBL/GenBank/DDBJ whole genome shotgun (WGS) entry which is preliminary data.</text>
</comment>
<gene>
    <name evidence="1" type="ORF">BOKJ2_LOCUS3319</name>
</gene>
<keyword evidence="2" id="KW-1185">Reference proteome</keyword>
<dbReference type="Proteomes" id="UP000614601">
    <property type="component" value="Unassembled WGS sequence"/>
</dbReference>
<proteinExistence type="predicted"/>
<dbReference type="AlphaFoldDB" id="A0A811K5K8"/>
<protein>
    <submittedName>
        <fullName evidence="1">Uncharacterized protein</fullName>
    </submittedName>
</protein>
<name>A0A811K5K8_9BILA</name>
<evidence type="ECO:0000313" key="2">
    <source>
        <dbReference type="Proteomes" id="UP000614601"/>
    </source>
</evidence>
<reference evidence="1" key="1">
    <citation type="submission" date="2020-09" db="EMBL/GenBank/DDBJ databases">
        <authorList>
            <person name="Kikuchi T."/>
        </authorList>
    </citation>
    <scope>NUCLEOTIDE SEQUENCE</scope>
    <source>
        <strain evidence="1">SH1</strain>
    </source>
</reference>
<accession>A0A811K5K8</accession>
<dbReference type="Proteomes" id="UP000783686">
    <property type="component" value="Unassembled WGS sequence"/>
</dbReference>
<sequence>MDTLTVFNKVLGINQVFSLVLPNGDLIEDLQLVNIHDTTISLNRRPGHLSDALMERINQMPGKNAEQRWIIYENFILKQHQAVINGGEVSLIPPLELEELFRVAQAKFLENRLMKPSGLAKDLMQL</sequence>
<organism evidence="1 2">
    <name type="scientific">Bursaphelenchus okinawaensis</name>
    <dbReference type="NCBI Taxonomy" id="465554"/>
    <lineage>
        <taxon>Eukaryota</taxon>
        <taxon>Metazoa</taxon>
        <taxon>Ecdysozoa</taxon>
        <taxon>Nematoda</taxon>
        <taxon>Chromadorea</taxon>
        <taxon>Rhabditida</taxon>
        <taxon>Tylenchina</taxon>
        <taxon>Tylenchomorpha</taxon>
        <taxon>Aphelenchoidea</taxon>
        <taxon>Aphelenchoididae</taxon>
        <taxon>Bursaphelenchus</taxon>
    </lineage>
</organism>